<feature type="transmembrane region" description="Helical" evidence="1">
    <location>
        <begin position="150"/>
        <end position="170"/>
    </location>
</feature>
<dbReference type="Proteomes" id="UP000779508">
    <property type="component" value="Unassembled WGS sequence"/>
</dbReference>
<sequence length="243" mass="28791">MNQYLNLHTIFLIFIVYSFLGWCLEVIFHIYTDKKLINRGFLHGPICPIYGTGSVLMILFLTPLQDNIFYLFMGGFIVATILEYITGYVLEIVFDTKWWDYTNEKFNLKGYVCLRFSIMWGVASVFLMRALNYKIQEIIYSIPSFMIEPLYNIILVIFVVDVTLTINSLIEFRAILKELKVIKGELSQKLKEKDGLLIQRRDKVYMRLKKRHISFLRMYPTLTKDKFSDLISEIKSRIEERKI</sequence>
<proteinExistence type="predicted"/>
<gene>
    <name evidence="2" type="ORF">KQI88_08420</name>
</gene>
<protein>
    <submittedName>
        <fullName evidence="2">ABC transporter permease</fullName>
    </submittedName>
</protein>
<keyword evidence="1" id="KW-1133">Transmembrane helix</keyword>
<reference evidence="2 3" key="1">
    <citation type="submission" date="2021-06" db="EMBL/GenBank/DDBJ databases">
        <authorList>
            <person name="Sun Q."/>
            <person name="Li D."/>
        </authorList>
    </citation>
    <scope>NUCLEOTIDE SEQUENCE [LARGE SCALE GENOMIC DNA]</scope>
    <source>
        <strain evidence="2 3">MSJ-5</strain>
    </source>
</reference>
<evidence type="ECO:0000256" key="1">
    <source>
        <dbReference type="SAM" id="Phobius"/>
    </source>
</evidence>
<feature type="transmembrane region" description="Helical" evidence="1">
    <location>
        <begin position="40"/>
        <end position="62"/>
    </location>
</feature>
<feature type="transmembrane region" description="Helical" evidence="1">
    <location>
        <begin position="111"/>
        <end position="130"/>
    </location>
</feature>
<accession>A0ABS6G480</accession>
<keyword evidence="1" id="KW-0812">Transmembrane</keyword>
<keyword evidence="3" id="KW-1185">Reference proteome</keyword>
<comment type="caution">
    <text evidence="2">The sequence shown here is derived from an EMBL/GenBank/DDBJ whole genome shotgun (WGS) entry which is preliminary data.</text>
</comment>
<dbReference type="Pfam" id="PF06541">
    <property type="entry name" value="ABC_trans_CmpB"/>
    <property type="match status" value="1"/>
</dbReference>
<feature type="transmembrane region" description="Helical" evidence="1">
    <location>
        <begin position="6"/>
        <end position="28"/>
    </location>
</feature>
<dbReference type="EMBL" id="JAHLQK010000003">
    <property type="protein sequence ID" value="MBU5676438.1"/>
    <property type="molecule type" value="Genomic_DNA"/>
</dbReference>
<keyword evidence="1" id="KW-0472">Membrane</keyword>
<name>A0ABS6G480_9FIRM</name>
<evidence type="ECO:0000313" key="3">
    <source>
        <dbReference type="Proteomes" id="UP000779508"/>
    </source>
</evidence>
<dbReference type="InterPro" id="IPR010540">
    <property type="entry name" value="CmpB_TMEM229"/>
</dbReference>
<evidence type="ECO:0000313" key="2">
    <source>
        <dbReference type="EMBL" id="MBU5676438.1"/>
    </source>
</evidence>
<dbReference type="RefSeq" id="WP_216416208.1">
    <property type="nucleotide sequence ID" value="NZ_JAHLQK010000003.1"/>
</dbReference>
<feature type="transmembrane region" description="Helical" evidence="1">
    <location>
        <begin position="68"/>
        <end position="90"/>
    </location>
</feature>
<organism evidence="2 3">
    <name type="scientific">Alkaliphilus flagellatus</name>
    <dbReference type="NCBI Taxonomy" id="2841507"/>
    <lineage>
        <taxon>Bacteria</taxon>
        <taxon>Bacillati</taxon>
        <taxon>Bacillota</taxon>
        <taxon>Clostridia</taxon>
        <taxon>Peptostreptococcales</taxon>
        <taxon>Natronincolaceae</taxon>
        <taxon>Alkaliphilus</taxon>
    </lineage>
</organism>